<dbReference type="Proteomes" id="UP001270362">
    <property type="component" value="Unassembled WGS sequence"/>
</dbReference>
<evidence type="ECO:0000313" key="21">
    <source>
        <dbReference type="Proteomes" id="UP001270362"/>
    </source>
</evidence>
<dbReference type="SUPFAM" id="SSF51905">
    <property type="entry name" value="FAD/NAD(P)-binding domain"/>
    <property type="match status" value="1"/>
</dbReference>
<comment type="cofactor">
    <cofactor evidence="1">
        <name>FAD</name>
        <dbReference type="ChEBI" id="CHEBI:57692"/>
    </cofactor>
</comment>
<evidence type="ECO:0000259" key="17">
    <source>
        <dbReference type="Pfam" id="PF00732"/>
    </source>
</evidence>
<dbReference type="GO" id="GO:0008203">
    <property type="term" value="P:cholesterol metabolic process"/>
    <property type="evidence" value="ECO:0007669"/>
    <property type="project" value="UniProtKB-KW"/>
</dbReference>
<feature type="compositionally biased region" description="Polar residues" evidence="16">
    <location>
        <begin position="1"/>
        <end position="19"/>
    </location>
</feature>
<keyword evidence="4" id="KW-0285">Flavoprotein</keyword>
<dbReference type="Gene3D" id="3.40.50.1820">
    <property type="entry name" value="alpha/beta hydrolase"/>
    <property type="match status" value="1"/>
</dbReference>
<dbReference type="PANTHER" id="PTHR47470:SF1">
    <property type="entry name" value="FAD-DEPENDENT OXIDOREDUCTASE 2 FAD BINDING DOMAIN-CONTAINING PROTEIN"/>
    <property type="match status" value="1"/>
</dbReference>
<gene>
    <name evidence="20" type="ORF">B0T22DRAFT_210586</name>
</gene>
<dbReference type="InterPro" id="IPR000172">
    <property type="entry name" value="GMC_OxRdtase_N"/>
</dbReference>
<reference evidence="20" key="1">
    <citation type="journal article" date="2023" name="Mol. Phylogenet. Evol.">
        <title>Genome-scale phylogeny and comparative genomics of the fungal order Sordariales.</title>
        <authorList>
            <person name="Hensen N."/>
            <person name="Bonometti L."/>
            <person name="Westerberg I."/>
            <person name="Brannstrom I.O."/>
            <person name="Guillou S."/>
            <person name="Cros-Aarteil S."/>
            <person name="Calhoun S."/>
            <person name="Haridas S."/>
            <person name="Kuo A."/>
            <person name="Mondo S."/>
            <person name="Pangilinan J."/>
            <person name="Riley R."/>
            <person name="LaButti K."/>
            <person name="Andreopoulos B."/>
            <person name="Lipzen A."/>
            <person name="Chen C."/>
            <person name="Yan M."/>
            <person name="Daum C."/>
            <person name="Ng V."/>
            <person name="Clum A."/>
            <person name="Steindorff A."/>
            <person name="Ohm R.A."/>
            <person name="Martin F."/>
            <person name="Silar P."/>
            <person name="Natvig D.O."/>
            <person name="Lalanne C."/>
            <person name="Gautier V."/>
            <person name="Ament-Velasquez S.L."/>
            <person name="Kruys A."/>
            <person name="Hutchinson M.I."/>
            <person name="Powell A.J."/>
            <person name="Barry K."/>
            <person name="Miller A.N."/>
            <person name="Grigoriev I.V."/>
            <person name="Debuchy R."/>
            <person name="Gladieux P."/>
            <person name="Hiltunen Thoren M."/>
            <person name="Johannesson H."/>
        </authorList>
    </citation>
    <scope>NUCLEOTIDE SEQUENCE</scope>
    <source>
        <strain evidence="20">CBS 314.62</strain>
    </source>
</reference>
<keyword evidence="9" id="KW-0753">Steroid metabolism</keyword>
<keyword evidence="21" id="KW-1185">Reference proteome</keyword>
<evidence type="ECO:0000256" key="6">
    <source>
        <dbReference type="ARBA" id="ARBA00023002"/>
    </source>
</evidence>
<evidence type="ECO:0000256" key="4">
    <source>
        <dbReference type="ARBA" id="ARBA00022630"/>
    </source>
</evidence>
<dbReference type="SUPFAM" id="SSF53474">
    <property type="entry name" value="alpha/beta-Hydrolases"/>
    <property type="match status" value="1"/>
</dbReference>
<dbReference type="InterPro" id="IPR052542">
    <property type="entry name" value="Cholesterol_Oxidase"/>
</dbReference>
<evidence type="ECO:0000256" key="5">
    <source>
        <dbReference type="ARBA" id="ARBA00022827"/>
    </source>
</evidence>
<dbReference type="EMBL" id="JAULSO010000003">
    <property type="protein sequence ID" value="KAK3685085.1"/>
    <property type="molecule type" value="Genomic_DNA"/>
</dbReference>
<evidence type="ECO:0000256" key="13">
    <source>
        <dbReference type="ARBA" id="ARBA00049723"/>
    </source>
</evidence>
<keyword evidence="10" id="KW-0413">Isomerase</keyword>
<dbReference type="InterPro" id="IPR036188">
    <property type="entry name" value="FAD/NAD-bd_sf"/>
</dbReference>
<comment type="caution">
    <text evidence="20">The sequence shown here is derived from an EMBL/GenBank/DDBJ whole genome shotgun (WGS) entry which is preliminary data.</text>
</comment>
<proteinExistence type="inferred from homology"/>
<keyword evidence="6" id="KW-0560">Oxidoreductase</keyword>
<feature type="domain" description="FAD-dependent oxidoreductase 2 FAD-binding" evidence="18">
    <location>
        <begin position="148"/>
        <end position="180"/>
    </location>
</feature>
<comment type="pathway">
    <text evidence="12">Steroid metabolism; cholesterol degradation.</text>
</comment>
<evidence type="ECO:0000259" key="18">
    <source>
        <dbReference type="Pfam" id="PF00890"/>
    </source>
</evidence>
<organism evidence="20 21">
    <name type="scientific">Podospora appendiculata</name>
    <dbReference type="NCBI Taxonomy" id="314037"/>
    <lineage>
        <taxon>Eukaryota</taxon>
        <taxon>Fungi</taxon>
        <taxon>Dikarya</taxon>
        <taxon>Ascomycota</taxon>
        <taxon>Pezizomycotina</taxon>
        <taxon>Sordariomycetes</taxon>
        <taxon>Sordariomycetidae</taxon>
        <taxon>Sordariales</taxon>
        <taxon>Podosporaceae</taxon>
        <taxon>Podospora</taxon>
    </lineage>
</organism>
<dbReference type="Pfam" id="PF00890">
    <property type="entry name" value="FAD_binding_2"/>
    <property type="match status" value="1"/>
</dbReference>
<protein>
    <recommendedName>
        <fullName evidence="14">Cholesterol oxidase</fullName>
        <ecNumber evidence="13">1.1.3.6</ecNumber>
        <ecNumber evidence="11">5.3.3.1</ecNumber>
    </recommendedName>
    <alternativeName>
        <fullName evidence="15">Cholesterol isomerase</fullName>
    </alternativeName>
</protein>
<keyword evidence="7" id="KW-0443">Lipid metabolism</keyword>
<dbReference type="Pfam" id="PF05199">
    <property type="entry name" value="GMC_oxred_C"/>
    <property type="match status" value="1"/>
</dbReference>
<evidence type="ECO:0000256" key="2">
    <source>
        <dbReference type="ARBA" id="ARBA00010790"/>
    </source>
</evidence>
<dbReference type="InterPro" id="IPR003953">
    <property type="entry name" value="FAD-dep_OxRdtase_2_FAD-bd"/>
</dbReference>
<dbReference type="GO" id="GO:0016995">
    <property type="term" value="F:cholesterol oxidase activity"/>
    <property type="evidence" value="ECO:0007669"/>
    <property type="project" value="UniProtKB-EC"/>
</dbReference>
<feature type="compositionally biased region" description="Basic and acidic residues" evidence="16">
    <location>
        <begin position="85"/>
        <end position="98"/>
    </location>
</feature>
<evidence type="ECO:0000256" key="1">
    <source>
        <dbReference type="ARBA" id="ARBA00001974"/>
    </source>
</evidence>
<feature type="domain" description="Glucose-methanol-choline oxidoreductase C-terminal" evidence="19">
    <location>
        <begin position="632"/>
        <end position="695"/>
    </location>
</feature>
<dbReference type="InterPro" id="IPR007867">
    <property type="entry name" value="GMC_OxRtase_C"/>
</dbReference>
<evidence type="ECO:0000256" key="10">
    <source>
        <dbReference type="ARBA" id="ARBA00023235"/>
    </source>
</evidence>
<evidence type="ECO:0000256" key="9">
    <source>
        <dbReference type="ARBA" id="ARBA00023221"/>
    </source>
</evidence>
<evidence type="ECO:0000256" key="7">
    <source>
        <dbReference type="ARBA" id="ARBA00023098"/>
    </source>
</evidence>
<evidence type="ECO:0000256" key="11">
    <source>
        <dbReference type="ARBA" id="ARBA00038856"/>
    </source>
</evidence>
<dbReference type="Gene3D" id="3.50.50.60">
    <property type="entry name" value="FAD/NAD(P)-binding domain"/>
    <property type="match status" value="3"/>
</dbReference>
<comment type="similarity">
    <text evidence="2">Belongs to the GMC oxidoreductase family.</text>
</comment>
<dbReference type="GO" id="GO:0004769">
    <property type="term" value="F:steroid Delta-isomerase activity"/>
    <property type="evidence" value="ECO:0007669"/>
    <property type="project" value="UniProtKB-EC"/>
</dbReference>
<evidence type="ECO:0000256" key="3">
    <source>
        <dbReference type="ARBA" id="ARBA00022548"/>
    </source>
</evidence>
<keyword evidence="8" id="KW-1207">Sterol metabolism</keyword>
<accession>A0AAE1CA28</accession>
<evidence type="ECO:0000256" key="15">
    <source>
        <dbReference type="ARBA" id="ARBA00049778"/>
    </source>
</evidence>
<reference evidence="20" key="2">
    <citation type="submission" date="2023-06" db="EMBL/GenBank/DDBJ databases">
        <authorList>
            <consortium name="Lawrence Berkeley National Laboratory"/>
            <person name="Haridas S."/>
            <person name="Hensen N."/>
            <person name="Bonometti L."/>
            <person name="Westerberg I."/>
            <person name="Brannstrom I.O."/>
            <person name="Guillou S."/>
            <person name="Cros-Aarteil S."/>
            <person name="Calhoun S."/>
            <person name="Kuo A."/>
            <person name="Mondo S."/>
            <person name="Pangilinan J."/>
            <person name="Riley R."/>
            <person name="Labutti K."/>
            <person name="Andreopoulos B."/>
            <person name="Lipzen A."/>
            <person name="Chen C."/>
            <person name="Yanf M."/>
            <person name="Daum C."/>
            <person name="Ng V."/>
            <person name="Clum A."/>
            <person name="Steindorff A."/>
            <person name="Ohm R."/>
            <person name="Martin F."/>
            <person name="Silar P."/>
            <person name="Natvig D."/>
            <person name="Lalanne C."/>
            <person name="Gautier V."/>
            <person name="Ament-Velasquez S.L."/>
            <person name="Kruys A."/>
            <person name="Hutchinson M.I."/>
            <person name="Powell A.J."/>
            <person name="Barry K."/>
            <person name="Miller A.N."/>
            <person name="Grigoriev I.V."/>
            <person name="Debuchy R."/>
            <person name="Gladieux P."/>
            <person name="Thoren M.H."/>
            <person name="Johannesson H."/>
        </authorList>
    </citation>
    <scope>NUCLEOTIDE SEQUENCE</scope>
    <source>
        <strain evidence="20">CBS 314.62</strain>
    </source>
</reference>
<dbReference type="EC" id="5.3.3.1" evidence="11"/>
<name>A0AAE1CA28_9PEZI</name>
<keyword evidence="3" id="KW-0153">Cholesterol metabolism</keyword>
<evidence type="ECO:0000256" key="8">
    <source>
        <dbReference type="ARBA" id="ARBA00023166"/>
    </source>
</evidence>
<sequence length="1387" mass="152531">MNKTTLSGGPVPGQSNGTLSPPPTPAHQGNELGIGIRPESFNGFTNGFTNGSKENENVNRPQLYRSPEFSEPTPRPSPSTQSADTFKRNHEFHRHDSHSIPTSGIHDQEAGGPQSRSKANIRTYQEEGQKAAFPRLSKPVELLRNSYDVVVIGSGYGGGVAASRMARTGQSVCVLERGKEKWPGEYPTGIKDATEELHVSGSFAPGPTDGKMVNTGDPTGMYHLIFGKGQNCVVGNGLGGTSLMNANVFMPADKGTLGLKAWPAEIRGKVDVLDEYYKKVEAVLEPEEYPDDWPTLPKLKMLQKQAEFLNLGDKFKKVRQTTRFHNGPNSTGVEMSASALTGQDATGINDGSKTTTLVTYLADAWNWGAEMFCECEVRHIEKYKGSDGGGYLVFFAWHGRNRGHFKANLHGDLMWVHAKHAVFLGAGAVATPEILLRSKALGLEMSSAVGQNMSGNGDILAFGYNTDEAVNSIGRPFPSPYNPIGPTITGVIDCRDQENPLDGFVIEEGAIPHALAHFLQTMMDIMPGSTPPRNETVVERTQAALARYGSRFLGPYFKRGAIERTQVYLIMSHDSNQAVLSLQDDKPVLEFLGVGRSDHVKKLNHMLQRATEAVGGTLVQNPFFALMGQQQVTVHPIGGACMARDGTGLTGVTNHVGAVFTGAGSETHDGLIVTDGSVIPASLGANPFATIAALAERSVEEYAKSKGLTISDKPNKLLDLFGEPQHSPQRCRPLQKRQMVAIREEQESIDEADKVIQSANDIKASGFGFTEVMSGFIHYDPNLKADNRETYELASRTATSLCESARFFLSVQSFNTTSIVNSAQHRGLLTGTFACPSIPGSPFMVSRGEFNLFILDNKAPGTRNLTYDFDMTGVNGRRLHFHGYKVVDSSVALAPVQFWKSTSTLYVTVSEHVPGMCADLNDEEAWRRGRVLAKGIMHIKAGDFLSEIMTLTPTGSHLLKKVASAASFLTYFTRKSMSLFLAPLTPLQYPSQTYSGFVNNTPPSESIAIYAADEVCTRMHIWEPTSYPDNDKKNIKNLFMIPGAAVDHQIYALPTIRFNAVNYFTRAGYRVFITVHRIGQLMVAENNWTTYDARLDIKACLEYIRKQHGNDKIYTVAHCMGSVAFSCGLLDGTIPSEWIAGITASQVFMNPIWNTVNMAKVMAGPVPMDKLYTLLAGSWFSCSTSRDDSYVQAAINQFLRLYPQPRREICNNAACHRCSLVFGRCWNHNNLNEATHRQIDRFFGGVNMRLLHLLMKMGVEGHVQTNGPLYDTLTTPANVQRLKGIPFLLFVGRDNAVLSPESTEKTFEILCDTFGTSSTPGCEGGDYKRRVVPGYGHLDPWMGRNAWKDIYPFVREEVDRVARGEGYKFVEPDDDFKKMVEDGKLLY</sequence>
<evidence type="ECO:0000256" key="16">
    <source>
        <dbReference type="SAM" id="MobiDB-lite"/>
    </source>
</evidence>
<feature type="domain" description="Glucose-methanol-choline oxidoreductase N-terminal" evidence="17">
    <location>
        <begin position="210"/>
        <end position="453"/>
    </location>
</feature>
<evidence type="ECO:0000259" key="19">
    <source>
        <dbReference type="Pfam" id="PF05199"/>
    </source>
</evidence>
<evidence type="ECO:0000313" key="20">
    <source>
        <dbReference type="EMBL" id="KAK3685085.1"/>
    </source>
</evidence>
<feature type="compositionally biased region" description="Polar residues" evidence="16">
    <location>
        <begin position="42"/>
        <end position="52"/>
    </location>
</feature>
<feature type="region of interest" description="Disordered" evidence="16">
    <location>
        <begin position="1"/>
        <end position="119"/>
    </location>
</feature>
<evidence type="ECO:0000256" key="14">
    <source>
        <dbReference type="ARBA" id="ARBA00049744"/>
    </source>
</evidence>
<dbReference type="InterPro" id="IPR029058">
    <property type="entry name" value="AB_hydrolase_fold"/>
</dbReference>
<evidence type="ECO:0000256" key="12">
    <source>
        <dbReference type="ARBA" id="ARBA00049645"/>
    </source>
</evidence>
<dbReference type="EC" id="1.1.3.6" evidence="13"/>
<dbReference type="GO" id="GO:0050660">
    <property type="term" value="F:flavin adenine dinucleotide binding"/>
    <property type="evidence" value="ECO:0007669"/>
    <property type="project" value="InterPro"/>
</dbReference>
<dbReference type="Pfam" id="PF00732">
    <property type="entry name" value="GMC_oxred_N"/>
    <property type="match status" value="1"/>
</dbReference>
<dbReference type="PANTHER" id="PTHR47470">
    <property type="entry name" value="CHOLESTEROL OXIDASE"/>
    <property type="match status" value="1"/>
</dbReference>
<keyword evidence="5" id="KW-0274">FAD</keyword>